<feature type="chain" id="PRO_5020464626" evidence="1">
    <location>
        <begin position="22"/>
        <end position="160"/>
    </location>
</feature>
<sequence>MTFRSIAAVSALLLCSHGAQALTKTITIERNNINLPITKVEKSDHRITWSMFGNRGVDSVGLYWLNQTQAQQLLDNAHKARDLYQQIIDGGHCPDAEIKSRRFGEIKANDNRIDFQVICSNNNILVHYVMTDEYVVNLVNDAVEWQELERLANSVLTHYQ</sequence>
<proteinExistence type="predicted"/>
<name>A0A4U1BNI0_9GAMM</name>
<feature type="signal peptide" evidence="1">
    <location>
        <begin position="1"/>
        <end position="21"/>
    </location>
</feature>
<dbReference type="AlphaFoldDB" id="A0A4U1BNI0"/>
<evidence type="ECO:0000313" key="2">
    <source>
        <dbReference type="EMBL" id="TKB54710.1"/>
    </source>
</evidence>
<dbReference type="EMBL" id="SWCJ01000007">
    <property type="protein sequence ID" value="TKB54710.1"/>
    <property type="molecule type" value="Genomic_DNA"/>
</dbReference>
<dbReference type="RefSeq" id="WP_136863510.1">
    <property type="nucleotide sequence ID" value="NZ_SWCJ01000007.1"/>
</dbReference>
<protein>
    <submittedName>
        <fullName evidence="2">Uncharacterized protein</fullName>
    </submittedName>
</protein>
<evidence type="ECO:0000256" key="1">
    <source>
        <dbReference type="SAM" id="SignalP"/>
    </source>
</evidence>
<dbReference type="OrthoDB" id="9879461at2"/>
<reference evidence="2 3" key="1">
    <citation type="submission" date="2019-04" db="EMBL/GenBank/DDBJ databases">
        <authorList>
            <person name="Hwang J.C."/>
        </authorList>
    </citation>
    <scope>NUCLEOTIDE SEQUENCE [LARGE SCALE GENOMIC DNA]</scope>
    <source>
        <strain evidence="2 3">IMCC35002</strain>
    </source>
</reference>
<comment type="caution">
    <text evidence="2">The sequence shown here is derived from an EMBL/GenBank/DDBJ whole genome shotgun (WGS) entry which is preliminary data.</text>
</comment>
<keyword evidence="3" id="KW-1185">Reference proteome</keyword>
<organism evidence="2 3">
    <name type="scientific">Ferrimonas aestuarii</name>
    <dbReference type="NCBI Taxonomy" id="2569539"/>
    <lineage>
        <taxon>Bacteria</taxon>
        <taxon>Pseudomonadati</taxon>
        <taxon>Pseudomonadota</taxon>
        <taxon>Gammaproteobacteria</taxon>
        <taxon>Alteromonadales</taxon>
        <taxon>Ferrimonadaceae</taxon>
        <taxon>Ferrimonas</taxon>
    </lineage>
</organism>
<keyword evidence="1" id="KW-0732">Signal</keyword>
<gene>
    <name evidence="2" type="ORF">FCL42_11195</name>
</gene>
<accession>A0A4U1BNI0</accession>
<evidence type="ECO:0000313" key="3">
    <source>
        <dbReference type="Proteomes" id="UP000305675"/>
    </source>
</evidence>
<dbReference type="Proteomes" id="UP000305675">
    <property type="component" value="Unassembled WGS sequence"/>
</dbReference>